<evidence type="ECO:0000313" key="3">
    <source>
        <dbReference type="Proteomes" id="UP000198577"/>
    </source>
</evidence>
<accession>A0A1I5WY64</accession>
<feature type="transmembrane region" description="Helical" evidence="1">
    <location>
        <begin position="87"/>
        <end position="111"/>
    </location>
</feature>
<organism evidence="2 3">
    <name type="scientific">Caldicoprobacter faecalis</name>
    <dbReference type="NCBI Taxonomy" id="937334"/>
    <lineage>
        <taxon>Bacteria</taxon>
        <taxon>Bacillati</taxon>
        <taxon>Bacillota</taxon>
        <taxon>Clostridia</taxon>
        <taxon>Caldicoprobacterales</taxon>
        <taxon>Caldicoprobacteraceae</taxon>
        <taxon>Caldicoprobacter</taxon>
    </lineage>
</organism>
<dbReference type="STRING" id="937334.SAMN05444406_12020"/>
<keyword evidence="1" id="KW-0812">Transmembrane</keyword>
<feature type="transmembrane region" description="Helical" evidence="1">
    <location>
        <begin position="184"/>
        <end position="203"/>
    </location>
</feature>
<keyword evidence="3" id="KW-1185">Reference proteome</keyword>
<feature type="transmembrane region" description="Helical" evidence="1">
    <location>
        <begin position="259"/>
        <end position="284"/>
    </location>
</feature>
<dbReference type="AlphaFoldDB" id="A0A1I5WY64"/>
<name>A0A1I5WY64_9FIRM</name>
<feature type="transmembrane region" description="Helical" evidence="1">
    <location>
        <begin position="296"/>
        <end position="317"/>
    </location>
</feature>
<gene>
    <name evidence="2" type="ORF">SAMN05444406_12020</name>
</gene>
<feature type="transmembrane region" description="Helical" evidence="1">
    <location>
        <begin position="323"/>
        <end position="342"/>
    </location>
</feature>
<evidence type="ECO:0000313" key="2">
    <source>
        <dbReference type="EMBL" id="SFQ24588.1"/>
    </source>
</evidence>
<sequence length="345" mass="37527">MSRYSRVMLGVRIAFAYVGTVIGAGFASGQEILQFFTMYGKYSVFSILLATFLFVWVGISVLKMGFELRSRSFRDTMKLVFGRVSPFVNAYMMLAIMTIAAAMLAGAGALFEEYVCIPFYIGVGITALVVWVIVAFGLKGIFAINTWIIPVIVIFNVSVFVYSLQVDGYAVDAAPGFDVTVFDIVKAGISYASFNIVLAVGVLTSAGSGVDDPRVLKMGGVLGGVILGAMLLMSNYSLMRYEPEIYEFEVPMLYIVHRMGPFFCAAFAVVMWGAILTTLVANVFSVACAVNDIFKLPVRIALLLTIVACAVLSFIGFSRIVAFIYPLLGVIGFIVISVMLFLTKK</sequence>
<dbReference type="InterPro" id="IPR038728">
    <property type="entry name" value="YkvI-like"/>
</dbReference>
<proteinExistence type="predicted"/>
<dbReference type="RefSeq" id="WP_025747484.1">
    <property type="nucleotide sequence ID" value="NZ_FOXR01000020.1"/>
</dbReference>
<dbReference type="OrthoDB" id="4424890at2"/>
<feature type="transmembrane region" description="Helical" evidence="1">
    <location>
        <begin position="45"/>
        <end position="66"/>
    </location>
</feature>
<dbReference type="PANTHER" id="PTHR37814">
    <property type="entry name" value="CONSERVED MEMBRANE PROTEIN"/>
    <property type="match status" value="1"/>
</dbReference>
<dbReference type="PANTHER" id="PTHR37814:SF1">
    <property type="entry name" value="MEMBRANE PROTEIN"/>
    <property type="match status" value="1"/>
</dbReference>
<protein>
    <submittedName>
        <fullName evidence="2">Uncharacterized membrane protein YkvI</fullName>
    </submittedName>
</protein>
<feature type="transmembrane region" description="Helical" evidence="1">
    <location>
        <begin position="145"/>
        <end position="164"/>
    </location>
</feature>
<reference evidence="2 3" key="1">
    <citation type="submission" date="2016-10" db="EMBL/GenBank/DDBJ databases">
        <authorList>
            <person name="de Groot N.N."/>
        </authorList>
    </citation>
    <scope>NUCLEOTIDE SEQUENCE [LARGE SCALE GENOMIC DNA]</scope>
    <source>
        <strain evidence="2 3">DSM 20678</strain>
    </source>
</reference>
<keyword evidence="1" id="KW-1133">Transmembrane helix</keyword>
<evidence type="ECO:0000256" key="1">
    <source>
        <dbReference type="SAM" id="Phobius"/>
    </source>
</evidence>
<dbReference type="EMBL" id="FOXR01000020">
    <property type="protein sequence ID" value="SFQ24588.1"/>
    <property type="molecule type" value="Genomic_DNA"/>
</dbReference>
<feature type="transmembrane region" description="Helical" evidence="1">
    <location>
        <begin position="117"/>
        <end position="138"/>
    </location>
</feature>
<dbReference type="Proteomes" id="UP000198577">
    <property type="component" value="Unassembled WGS sequence"/>
</dbReference>
<keyword evidence="1" id="KW-0472">Membrane</keyword>
<feature type="transmembrane region" description="Helical" evidence="1">
    <location>
        <begin position="215"/>
        <end position="239"/>
    </location>
</feature>